<dbReference type="SUPFAM" id="SSF56935">
    <property type="entry name" value="Porins"/>
    <property type="match status" value="1"/>
</dbReference>
<dbReference type="Proteomes" id="UP001218788">
    <property type="component" value="Unassembled WGS sequence"/>
</dbReference>
<comment type="caution">
    <text evidence="6">The sequence shown here is derived from an EMBL/GenBank/DDBJ whole genome shotgun (WGS) entry which is preliminary data.</text>
</comment>
<dbReference type="EMBL" id="JAQQXP010000001">
    <property type="protein sequence ID" value="MDC8830301.1"/>
    <property type="molecule type" value="Genomic_DNA"/>
</dbReference>
<keyword evidence="4" id="KW-0732">Signal</keyword>
<protein>
    <submittedName>
        <fullName evidence="6">TonB-dependent receptor</fullName>
    </submittedName>
</protein>
<feature type="signal peptide" evidence="4">
    <location>
        <begin position="1"/>
        <end position="21"/>
    </location>
</feature>
<evidence type="ECO:0000256" key="2">
    <source>
        <dbReference type="ARBA" id="ARBA00023136"/>
    </source>
</evidence>
<comment type="subcellular location">
    <subcellularLocation>
        <location evidence="1">Cell outer membrane</location>
    </subcellularLocation>
</comment>
<proteinExistence type="predicted"/>
<dbReference type="PANTHER" id="PTHR40980">
    <property type="entry name" value="PLUG DOMAIN-CONTAINING PROTEIN"/>
    <property type="match status" value="1"/>
</dbReference>
<reference evidence="6 7" key="1">
    <citation type="submission" date="2022-10" db="EMBL/GenBank/DDBJ databases">
        <title>Alteromonas sp. chi3 Genome sequencing.</title>
        <authorList>
            <person name="Park S."/>
        </authorList>
    </citation>
    <scope>NUCLEOTIDE SEQUENCE [LARGE SCALE GENOMIC DNA]</scope>
    <source>
        <strain evidence="7">chi3</strain>
    </source>
</reference>
<evidence type="ECO:0000313" key="6">
    <source>
        <dbReference type="EMBL" id="MDC8830301.1"/>
    </source>
</evidence>
<organism evidence="6 7">
    <name type="scientific">Alteromonas gilva</name>
    <dbReference type="NCBI Taxonomy" id="2987522"/>
    <lineage>
        <taxon>Bacteria</taxon>
        <taxon>Pseudomonadati</taxon>
        <taxon>Pseudomonadota</taxon>
        <taxon>Gammaproteobacteria</taxon>
        <taxon>Alteromonadales</taxon>
        <taxon>Alteromonadaceae</taxon>
        <taxon>Alteromonas/Salinimonas group</taxon>
        <taxon>Alteromonas</taxon>
    </lineage>
</organism>
<dbReference type="InterPro" id="IPR036942">
    <property type="entry name" value="Beta-barrel_TonB_sf"/>
</dbReference>
<evidence type="ECO:0000313" key="7">
    <source>
        <dbReference type="Proteomes" id="UP001218788"/>
    </source>
</evidence>
<dbReference type="Pfam" id="PF07715">
    <property type="entry name" value="Plug"/>
    <property type="match status" value="1"/>
</dbReference>
<keyword evidence="6" id="KW-0675">Receptor</keyword>
<dbReference type="NCBIfam" id="TIGR01782">
    <property type="entry name" value="TonB-Xanth-Caul"/>
    <property type="match status" value="1"/>
</dbReference>
<keyword evidence="7" id="KW-1185">Reference proteome</keyword>
<evidence type="ECO:0000256" key="1">
    <source>
        <dbReference type="ARBA" id="ARBA00004442"/>
    </source>
</evidence>
<keyword evidence="3" id="KW-0998">Cell outer membrane</keyword>
<accession>A0ABT5L1L8</accession>
<gene>
    <name evidence="6" type="ORF">OIK42_05935</name>
</gene>
<feature type="chain" id="PRO_5046822481" evidence="4">
    <location>
        <begin position="22"/>
        <end position="976"/>
    </location>
</feature>
<evidence type="ECO:0000259" key="5">
    <source>
        <dbReference type="Pfam" id="PF07715"/>
    </source>
</evidence>
<dbReference type="InterPro" id="IPR012910">
    <property type="entry name" value="Plug_dom"/>
</dbReference>
<evidence type="ECO:0000256" key="3">
    <source>
        <dbReference type="ARBA" id="ARBA00023237"/>
    </source>
</evidence>
<dbReference type="InterPro" id="IPR037066">
    <property type="entry name" value="Plug_dom_sf"/>
</dbReference>
<dbReference type="Gene3D" id="2.170.130.10">
    <property type="entry name" value="TonB-dependent receptor, plug domain"/>
    <property type="match status" value="1"/>
</dbReference>
<feature type="domain" description="TonB-dependent receptor plug" evidence="5">
    <location>
        <begin position="59"/>
        <end position="154"/>
    </location>
</feature>
<name>A0ABT5L1L8_9ALTE</name>
<sequence length="976" mass="106650">MKSKHIFKPALLSLAVTSAMYSGHTVSQENNNEADEQQVEVIAVKGIRGSLMRAQAIKMDKASIVEAISAEDIGKLPDSSIAESLARLPGLAGERVGGRTSGISVRGFKEDFTGTSLNGRELIGIGDNRGVEYDLYPSEIMTGATIYKTTEADLLVQGIGGTVDLQTVRPLTAQETLTLTGVYEMGGNDSDNPEFDNTGKRFALSFVEKFADDTIGLAVAVATTESPRNERKYGVWGYSENDNGQILPTGLDTQANSRVLERDTVSAIFQWRPTDNLDIVVDALSIDYSDSGVIRGFIEPFNADPDSLTGTGVNVSGTQVNANPVLRTDPAQKDGELQTFGLNVKYNIDDNWSVMLDVADSQSEKRDLRGESYAGLARNGAIDEFGSRQFQMSADGIFFTGSSGLGAFADPALLQLTGPQQWGGGMANIADQFTTDVNTVFTDENGNPTPFSYLNAQDGFLNYADFEEELTTVRLETEGYVEWGMINKVKFGFNYSDRYKMKDNKGFFATASSYPFSEAIPAEYLYNGLADLSWAGLGQVVAYNGFAPYRDGEYTLNDAGLLEPDRLGDTFTVEEEVTTLYAKFNFETDVAGFFVNGNFGAQYVQTDQTSTGYIGVVGSNFAVCDDDGNGEVDADCALSDGDSYNHFLPSLNVSVEVADNRFVRFAANKTISRARIDQMKASGFVKFDQNIDLIAIPNSQDAVEQYGSPWSKFQGNPRLRPLEANNFDISFENYFDDQGYVSLALFYKDLVNWTDDARELINFTNDSTNNGANYFIPGFHDRVIQEDGLYGPANIAYSSGDLATPPDFGYFEYFQDGLKGTVQGAELTANIPLGMFADALEGFGIAGSATFIDAELDNGSPIPGQSDEIISLTAYYERNGFEFRVAATDRSEFATYQRGGSNKIETATRDAITQIDAQISYDFEDSGIEYLKGLRVSLQGVNLTDEKEETIGGNGIVTLRREFGPSYMLNLNYSFY</sequence>
<keyword evidence="2" id="KW-0472">Membrane</keyword>
<dbReference type="Gene3D" id="2.40.170.20">
    <property type="entry name" value="TonB-dependent receptor, beta-barrel domain"/>
    <property type="match status" value="1"/>
</dbReference>
<dbReference type="InterPro" id="IPR010104">
    <property type="entry name" value="TonB_rcpt_bac"/>
</dbReference>
<dbReference type="PANTHER" id="PTHR40980:SF3">
    <property type="entry name" value="TONB-DEPENDENT RECEPTOR-LIKE BETA-BARREL DOMAIN-CONTAINING PROTEIN"/>
    <property type="match status" value="1"/>
</dbReference>
<evidence type="ECO:0000256" key="4">
    <source>
        <dbReference type="SAM" id="SignalP"/>
    </source>
</evidence>
<dbReference type="RefSeq" id="WP_273639056.1">
    <property type="nucleotide sequence ID" value="NZ_JAQQXP010000001.1"/>
</dbReference>